<comment type="cofactor">
    <cofactor evidence="1">
        <name>a divalent metal cation</name>
        <dbReference type="ChEBI" id="CHEBI:60240"/>
    </cofactor>
</comment>
<organism evidence="3 4">
    <name type="scientific">Arxiozyma heterogenica</name>
    <dbReference type="NCBI Taxonomy" id="278026"/>
    <lineage>
        <taxon>Eukaryota</taxon>
        <taxon>Fungi</taxon>
        <taxon>Dikarya</taxon>
        <taxon>Ascomycota</taxon>
        <taxon>Saccharomycotina</taxon>
        <taxon>Saccharomycetes</taxon>
        <taxon>Saccharomycetales</taxon>
        <taxon>Saccharomycetaceae</taxon>
        <taxon>Arxiozyma</taxon>
    </lineage>
</organism>
<dbReference type="EMBL" id="JAWIZZ010000038">
    <property type="protein sequence ID" value="KAK5780964.1"/>
    <property type="molecule type" value="Genomic_DNA"/>
</dbReference>
<dbReference type="Proteomes" id="UP001306508">
    <property type="component" value="Unassembled WGS sequence"/>
</dbReference>
<accession>A0AAN7W4F4</accession>
<dbReference type="Gene3D" id="3.90.950.10">
    <property type="match status" value="1"/>
</dbReference>
<dbReference type="GO" id="GO:0047429">
    <property type="term" value="F:nucleoside triphosphate diphosphatase activity"/>
    <property type="evidence" value="ECO:0007669"/>
    <property type="project" value="InterPro"/>
</dbReference>
<comment type="caution">
    <text evidence="3">The sequence shown here is derived from an EMBL/GenBank/DDBJ whole genome shotgun (WGS) entry which is preliminary data.</text>
</comment>
<sequence>MNFTNMTRELAKYDIILGSSSSRRYDLLKDYLNIHDIKVLKPSFEEDLDKNLYKDDPLKYVHDTCRLKAKSILEEYYPGRYSTKELGAIIICADTIVVGPENQIYEKPITQEKQLEYLTKFCYSYGKKCVGDESVKVITSVALIKDCKDIGDKTTLVIHQFEEITKIYFDPDIPVDIIKTYVDSKDGLHVAGGFKIQGSSAVLIKGIEGDYYNVVGLPVNKTYKTLLHLIN</sequence>
<dbReference type="HAMAP" id="MF_00528">
    <property type="entry name" value="Maf"/>
    <property type="match status" value="1"/>
</dbReference>
<evidence type="ECO:0000256" key="2">
    <source>
        <dbReference type="ARBA" id="ARBA00022801"/>
    </source>
</evidence>
<protein>
    <recommendedName>
        <fullName evidence="5">Maf-like protein</fullName>
    </recommendedName>
</protein>
<keyword evidence="4" id="KW-1185">Reference proteome</keyword>
<dbReference type="NCBIfam" id="TIGR00172">
    <property type="entry name" value="maf"/>
    <property type="match status" value="1"/>
</dbReference>
<dbReference type="SUPFAM" id="SSF52972">
    <property type="entry name" value="ITPase-like"/>
    <property type="match status" value="1"/>
</dbReference>
<dbReference type="InterPro" id="IPR003697">
    <property type="entry name" value="Maf-like"/>
</dbReference>
<keyword evidence="2" id="KW-0378">Hydrolase</keyword>
<evidence type="ECO:0000313" key="4">
    <source>
        <dbReference type="Proteomes" id="UP001306508"/>
    </source>
</evidence>
<dbReference type="Pfam" id="PF02545">
    <property type="entry name" value="Maf"/>
    <property type="match status" value="1"/>
</dbReference>
<dbReference type="PIRSF" id="PIRSF006305">
    <property type="entry name" value="Maf"/>
    <property type="match status" value="1"/>
</dbReference>
<dbReference type="InterPro" id="IPR029001">
    <property type="entry name" value="ITPase-like_fam"/>
</dbReference>
<evidence type="ECO:0000256" key="1">
    <source>
        <dbReference type="ARBA" id="ARBA00001968"/>
    </source>
</evidence>
<evidence type="ECO:0008006" key="5">
    <source>
        <dbReference type="Google" id="ProtNLM"/>
    </source>
</evidence>
<evidence type="ECO:0000313" key="3">
    <source>
        <dbReference type="EMBL" id="KAK5780964.1"/>
    </source>
</evidence>
<name>A0AAN7W4F4_9SACH</name>
<reference evidence="4" key="1">
    <citation type="submission" date="2023-07" db="EMBL/GenBank/DDBJ databases">
        <title>A draft genome of Kazachstania heterogenica Y-27499.</title>
        <authorList>
            <person name="Donic C."/>
            <person name="Kralova J.S."/>
            <person name="Fidel L."/>
            <person name="Ben-Dor S."/>
            <person name="Jung S."/>
        </authorList>
    </citation>
    <scope>NUCLEOTIDE SEQUENCE [LARGE SCALE GENOMIC DNA]</scope>
    <source>
        <strain evidence="4">Y27499</strain>
    </source>
</reference>
<dbReference type="PANTHER" id="PTHR43213">
    <property type="entry name" value="BIFUNCTIONAL DTTP/UTP PYROPHOSPHATASE/METHYLTRANSFERASE PROTEIN-RELATED"/>
    <property type="match status" value="1"/>
</dbReference>
<dbReference type="PANTHER" id="PTHR43213:SF5">
    <property type="entry name" value="BIFUNCTIONAL DTTP_UTP PYROPHOSPHATASE_METHYLTRANSFERASE PROTEIN-RELATED"/>
    <property type="match status" value="1"/>
</dbReference>
<dbReference type="AlphaFoldDB" id="A0AAN7W4F4"/>
<proteinExistence type="inferred from homology"/>
<gene>
    <name evidence="3" type="ORF">RI543_001351</name>
</gene>